<dbReference type="AlphaFoldDB" id="A0A1Q9RBS1"/>
<accession>A0A1Q9RBS1</accession>
<name>A0A1Q9RBS1_PSEPU</name>
<reference evidence="1 2" key="1">
    <citation type="submission" date="2016-10" db="EMBL/GenBank/DDBJ databases">
        <title>Genome Sequence of Pseudomonas putida GM4FR.</title>
        <authorList>
            <person name="Poehlein A."/>
            <person name="Wemheuer F."/>
            <person name="Hollensteiner J."/>
            <person name="Wemheuer B."/>
        </authorList>
    </citation>
    <scope>NUCLEOTIDE SEQUENCE [LARGE SCALE GENOMIC DNA]</scope>
    <source>
        <strain evidence="1 2">GM4FR</strain>
    </source>
</reference>
<sequence length="275" mass="31119">MQLGQMNHGLQFQYRADGKVPTQTPIYCAFVVEGFYMLNVPPWGNILTVEMAQESSVGYFLEINSLGLPAGTMLGMRWTPQDGIGVHRSTHQMTGEEPSNVRLRLEDNWIIESENKRVLIEQEAVLPDGTVQIGEAISIRVPKRLKWGAMTVGDNQQDFDDLDPSLYPDGIRVHYQPIVNIEEWHPVRLSWSVAAIADGGFITLYKSVQTLPGKPDGDYSYLIPPEGYTGFENHEYDRIVVEVAPYVVMAPEPNRQHIWGFEGYGIRLWLKRPSS</sequence>
<comment type="caution">
    <text evidence="1">The sequence shown here is derived from an EMBL/GenBank/DDBJ whole genome shotgun (WGS) entry which is preliminary data.</text>
</comment>
<dbReference type="Proteomes" id="UP000186736">
    <property type="component" value="Unassembled WGS sequence"/>
</dbReference>
<dbReference type="EMBL" id="MKZO01000002">
    <property type="protein sequence ID" value="OLS64859.1"/>
    <property type="molecule type" value="Genomic_DNA"/>
</dbReference>
<protein>
    <submittedName>
        <fullName evidence="1">Uncharacterized protein</fullName>
    </submittedName>
</protein>
<dbReference type="RefSeq" id="WP_075801400.1">
    <property type="nucleotide sequence ID" value="NZ_MKZO01000002.1"/>
</dbReference>
<gene>
    <name evidence="1" type="ORF">PSEMO_02830</name>
</gene>
<organism evidence="1 2">
    <name type="scientific">Pseudomonas putida</name>
    <name type="common">Arthrobacter siderocapsulatus</name>
    <dbReference type="NCBI Taxonomy" id="303"/>
    <lineage>
        <taxon>Bacteria</taxon>
        <taxon>Pseudomonadati</taxon>
        <taxon>Pseudomonadota</taxon>
        <taxon>Gammaproteobacteria</taxon>
        <taxon>Pseudomonadales</taxon>
        <taxon>Pseudomonadaceae</taxon>
        <taxon>Pseudomonas</taxon>
    </lineage>
</organism>
<evidence type="ECO:0000313" key="1">
    <source>
        <dbReference type="EMBL" id="OLS64859.1"/>
    </source>
</evidence>
<proteinExistence type="predicted"/>
<dbReference type="OrthoDB" id="7041434at2"/>
<evidence type="ECO:0000313" key="2">
    <source>
        <dbReference type="Proteomes" id="UP000186736"/>
    </source>
</evidence>